<feature type="region of interest" description="Disordered" evidence="3">
    <location>
        <begin position="1"/>
        <end position="29"/>
    </location>
</feature>
<feature type="region of interest" description="Disordered" evidence="3">
    <location>
        <begin position="841"/>
        <end position="886"/>
    </location>
</feature>
<dbReference type="FunCoup" id="A0A6J1WTZ7">
    <property type="interactions" value="3"/>
</dbReference>
<dbReference type="PANTHER" id="PTHR22975:SF9">
    <property type="entry name" value="ECHINUS SPLICE FORM 3"/>
    <property type="match status" value="1"/>
</dbReference>
<feature type="compositionally biased region" description="Polar residues" evidence="3">
    <location>
        <begin position="847"/>
        <end position="864"/>
    </location>
</feature>
<feature type="region of interest" description="Disordered" evidence="3">
    <location>
        <begin position="644"/>
        <end position="772"/>
    </location>
</feature>
<dbReference type="RefSeq" id="XP_026755780.2">
    <property type="nucleotide sequence ID" value="XM_026899979.3"/>
</dbReference>
<feature type="compositionally biased region" description="Polar residues" evidence="3">
    <location>
        <begin position="1444"/>
        <end position="1456"/>
    </location>
</feature>
<keyword evidence="1" id="KW-0833">Ubl conjugation pathway</keyword>
<keyword evidence="5" id="KW-1185">Reference proteome</keyword>
<dbReference type="KEGG" id="gmw:113515705"/>
<feature type="compositionally biased region" description="Polar residues" evidence="3">
    <location>
        <begin position="1233"/>
        <end position="1245"/>
    </location>
</feature>
<dbReference type="Gene3D" id="3.90.70.10">
    <property type="entry name" value="Cysteine proteinases"/>
    <property type="match status" value="1"/>
</dbReference>
<sequence>MAAMMPTPAHEHYPRDGELRPQHSRDGSRDSGIFHTTKGLWNAPGQNNCFLNSAVQVLWHLDIFRRSFRELTGHACLGPSCIFCALKELFTQLQWSAERAPAADALRRALGGGGARFQLGCMADASECFEHLLLRVHAHVATTAADRRDDDSCRAAHCVPHRKFAMMLIEQSVCGSCNATSKPLRFTQMVHYVSATALTAQAALGEHGDSFGLLLKQAGGMGDIRDCPNACGAKIQICRTLNNRPEILSIGMVWDSERPSAEHVAAVYAALGTELRPADAFHTCADWAWAARATHRLVGLVTYYGKHYSTFFFHSKLRLWIYFDDADVKEVGPEWSQVVEKCCKGRFQPLLLLYAAVDGTPCDTRHAPKDVVPFPAPEPRRAITPAPDRQISLARIYGRRAVTPGPDNENDYISRKSVENMLECNRHSQLGRSMSTGSGSDSSGPRVRRDSGNWSGDRNSASSASSSMESPYIYTRGRGPGSVPSSPTRKGELSSGGSCDAGYDSYSLSSTDSLPLQQGIRNMQLAQVPDIKTRGNCEALCLEADRLLEKSRHAEDAADYETAVVLCDAATSKARAAMEAPYNNPHTMIVARMKHNTCVMRSRSLQRRMTGKSWGTEIPQIAPVRNTKGGLENANIEIYATLPKKKSSSKKSQKSIEDDINNPPCERPPRHKSREDEKTREKRSRSEDRGRVRKEIPVTTEKKDEIVTEDKKASKKQHKIRRKLLMGGLIRRKNRSMPDLTEGADGNNESANKEKRISSVDDGEVGRRKSEDKVNLSGYLSEGHLEYSTASGTNPNLERSKLMRKSIHGSVGKILTAPKVPPPPPLRTTSQLSGSKFDTEVMEHGTQCRSQQPVSRNDFSYSQQDNEEDGGFSEQYGDEPQSLPFLPSSYDGQHGNSYRIDDSPSQNFQMIVTKAMIHQEQSPVKRETMPTIQPSQNNIQNLSTAFNQGVDVVDSALPLRRSSPQIFELPPYPSPMNSVNHSRQPSEEFPPPPPPIDLTPLEEELNNIQNRNEYNAINNTVNDTQIPKGSLLAQLREKRNQILRNAEVTSKTNKTDTINTVCDSWLQELQSKQAAIKLKRSNSLEGQLSGPNEISQQTLENSNIVKQNTQMFENIGRNITPDAERSHIGFVDMRANRDVINCANQSSTCMYNRRTSSSSIDPNQLQDEYNDQQQSINTAISSTYGDNLKPKKKSVSFCDHVVIVSSKAEEEEDNNYIPNPILERVLKSAMNKRQMTTMPLQSEKSTLQRQDSFDSQSSRSTTLSTSQNTFVQGDNDHADYLRLQDTYPSYQPAPQPHQQPLGAPKNAGMYERLSPPTLPSHNLNATNANPVPTGVPKNSTASIPYNQPPSAYSNHNLTPPIYSLTSLNRLTPTGHSSYMPAHLLRPVPNTYPHPPNQTHQATQAQNSINYQRDTRLPQHSPPSALPSNNYNINRQANQNIQSNTSPYQSVPTNSPAYQSYHTPPTSYSSSEYSSRYPVNSTNHYGAAMLYQRVPPPHGEAPIDNYNSNCQKSPNSSYHDNNSNQPLAHDVRHYANSQQQRTMYNQHFNTENITNNDNQYIQQQQQNIYNLYEQTPQLKPLQKKSVSFEPGTKGGTDSPIPPQMNGNNNYYNGEIQKNTALGQKSLCNLCRKKIVSSPSLYCPDCDFYMSRFKPRS</sequence>
<evidence type="ECO:0000313" key="5">
    <source>
        <dbReference type="Proteomes" id="UP001652740"/>
    </source>
</evidence>
<evidence type="ECO:0000259" key="4">
    <source>
        <dbReference type="PROSITE" id="PS50235"/>
    </source>
</evidence>
<evidence type="ECO:0000256" key="2">
    <source>
        <dbReference type="ARBA" id="ARBA00022801"/>
    </source>
</evidence>
<feature type="region of interest" description="Disordered" evidence="3">
    <location>
        <begin position="1377"/>
        <end position="1405"/>
    </location>
</feature>
<feature type="region of interest" description="Disordered" evidence="3">
    <location>
        <begin position="1442"/>
        <end position="1474"/>
    </location>
</feature>
<feature type="compositionally biased region" description="Basic and acidic residues" evidence="3">
    <location>
        <begin position="673"/>
        <end position="712"/>
    </location>
</feature>
<feature type="compositionally biased region" description="Basic and acidic residues" evidence="3">
    <location>
        <begin position="9"/>
        <end position="29"/>
    </location>
</feature>
<feature type="compositionally biased region" description="Polar residues" evidence="3">
    <location>
        <begin position="1396"/>
        <end position="1405"/>
    </location>
</feature>
<reference evidence="6" key="1">
    <citation type="submission" date="2025-08" db="UniProtKB">
        <authorList>
            <consortium name="RefSeq"/>
        </authorList>
    </citation>
    <scope>IDENTIFICATION</scope>
    <source>
        <tissue evidence="6">Whole larvae</tissue>
    </source>
</reference>
<dbReference type="InterPro" id="IPR028889">
    <property type="entry name" value="USP"/>
</dbReference>
<dbReference type="PROSITE" id="PS50235">
    <property type="entry name" value="USP_3"/>
    <property type="match status" value="1"/>
</dbReference>
<feature type="compositionally biased region" description="Basic residues" evidence="3">
    <location>
        <begin position="713"/>
        <end position="735"/>
    </location>
</feature>
<gene>
    <name evidence="6" type="primary">LOC113515705</name>
</gene>
<feature type="compositionally biased region" description="Low complexity" evidence="3">
    <location>
        <begin position="1247"/>
        <end position="1267"/>
    </location>
</feature>
<dbReference type="InterPro" id="IPR052398">
    <property type="entry name" value="Ubiquitin_hydrolase_53/54"/>
</dbReference>
<dbReference type="Pfam" id="PF00443">
    <property type="entry name" value="UCH"/>
    <property type="match status" value="1"/>
</dbReference>
<feature type="compositionally biased region" description="Basic residues" evidence="3">
    <location>
        <begin position="644"/>
        <end position="653"/>
    </location>
</feature>
<protein>
    <submittedName>
        <fullName evidence="6">Uncharacterized protein LOC113515705 isoform X1</fullName>
    </submittedName>
</protein>
<evidence type="ECO:0000256" key="3">
    <source>
        <dbReference type="SAM" id="MobiDB-lite"/>
    </source>
</evidence>
<evidence type="ECO:0000313" key="6">
    <source>
        <dbReference type="RefSeq" id="XP_026755780.2"/>
    </source>
</evidence>
<dbReference type="GO" id="GO:0004843">
    <property type="term" value="F:cysteine-type deubiquitinase activity"/>
    <property type="evidence" value="ECO:0007669"/>
    <property type="project" value="InterPro"/>
</dbReference>
<organism evidence="5 6">
    <name type="scientific">Galleria mellonella</name>
    <name type="common">Greater wax moth</name>
    <dbReference type="NCBI Taxonomy" id="7137"/>
    <lineage>
        <taxon>Eukaryota</taxon>
        <taxon>Metazoa</taxon>
        <taxon>Ecdysozoa</taxon>
        <taxon>Arthropoda</taxon>
        <taxon>Hexapoda</taxon>
        <taxon>Insecta</taxon>
        <taxon>Pterygota</taxon>
        <taxon>Neoptera</taxon>
        <taxon>Endopterygota</taxon>
        <taxon>Lepidoptera</taxon>
        <taxon>Glossata</taxon>
        <taxon>Ditrysia</taxon>
        <taxon>Pyraloidea</taxon>
        <taxon>Pyralidae</taxon>
        <taxon>Galleriinae</taxon>
        <taxon>Galleria</taxon>
    </lineage>
</organism>
<proteinExistence type="predicted"/>
<accession>A0A6J1WTZ7</accession>
<dbReference type="InterPro" id="IPR001394">
    <property type="entry name" value="Peptidase_C19_UCH"/>
</dbReference>
<feature type="domain" description="USP" evidence="4">
    <location>
        <begin position="38"/>
        <end position="357"/>
    </location>
</feature>
<feature type="compositionally biased region" description="Low complexity" evidence="3">
    <location>
        <begin position="431"/>
        <end position="444"/>
    </location>
</feature>
<dbReference type="Proteomes" id="UP001652740">
    <property type="component" value="Unplaced"/>
</dbReference>
<feature type="region of interest" description="Disordered" evidence="3">
    <location>
        <begin position="1287"/>
        <end position="1320"/>
    </location>
</feature>
<dbReference type="CDD" id="cd02257">
    <property type="entry name" value="Peptidase_C19"/>
    <property type="match status" value="1"/>
</dbReference>
<dbReference type="InParanoid" id="A0A6J1WTZ7"/>
<feature type="region of interest" description="Disordered" evidence="3">
    <location>
        <begin position="968"/>
        <end position="991"/>
    </location>
</feature>
<dbReference type="InterPro" id="IPR038765">
    <property type="entry name" value="Papain-like_cys_pep_sf"/>
</dbReference>
<dbReference type="GeneID" id="113515705"/>
<evidence type="ECO:0000256" key="1">
    <source>
        <dbReference type="ARBA" id="ARBA00022786"/>
    </source>
</evidence>
<feature type="region of interest" description="Disordered" evidence="3">
    <location>
        <begin position="1233"/>
        <end position="1273"/>
    </location>
</feature>
<dbReference type="GO" id="GO:0016579">
    <property type="term" value="P:protein deubiquitination"/>
    <property type="evidence" value="ECO:0007669"/>
    <property type="project" value="InterPro"/>
</dbReference>
<feature type="compositionally biased region" description="Low complexity" evidence="3">
    <location>
        <begin position="1457"/>
        <end position="1474"/>
    </location>
</feature>
<feature type="region of interest" description="Disordered" evidence="3">
    <location>
        <begin position="427"/>
        <end position="498"/>
    </location>
</feature>
<name>A0A6J1WTZ7_GALME</name>
<feature type="compositionally biased region" description="Basic and acidic residues" evidence="3">
    <location>
        <begin position="751"/>
        <end position="772"/>
    </location>
</feature>
<dbReference type="SUPFAM" id="SSF54001">
    <property type="entry name" value="Cysteine proteinases"/>
    <property type="match status" value="1"/>
</dbReference>
<keyword evidence="2" id="KW-0378">Hydrolase</keyword>
<dbReference type="PANTHER" id="PTHR22975">
    <property type="entry name" value="UBIQUITIN SPECIFIC PROTEINASE"/>
    <property type="match status" value="1"/>
</dbReference>